<evidence type="ECO:0000256" key="11">
    <source>
        <dbReference type="ARBA" id="ARBA00022741"/>
    </source>
</evidence>
<evidence type="ECO:0000256" key="2">
    <source>
        <dbReference type="ARBA" id="ARBA00004799"/>
    </source>
</evidence>
<comment type="catalytic activity">
    <reaction evidence="17">
        <text>7,8-dihydropteroate + L-glutamate + ATP = 7,8-dihydrofolate + ADP + phosphate + H(+)</text>
        <dbReference type="Rhea" id="RHEA:23584"/>
        <dbReference type="ChEBI" id="CHEBI:15378"/>
        <dbReference type="ChEBI" id="CHEBI:17839"/>
        <dbReference type="ChEBI" id="CHEBI:29985"/>
        <dbReference type="ChEBI" id="CHEBI:30616"/>
        <dbReference type="ChEBI" id="CHEBI:43474"/>
        <dbReference type="ChEBI" id="CHEBI:57451"/>
        <dbReference type="ChEBI" id="CHEBI:456216"/>
        <dbReference type="EC" id="6.3.2.12"/>
    </reaction>
</comment>
<dbReference type="Pfam" id="PF08245">
    <property type="entry name" value="Mur_ligase_M"/>
    <property type="match status" value="1"/>
</dbReference>
<dbReference type="InterPro" id="IPR001645">
    <property type="entry name" value="Folylpolyglutamate_synth"/>
</dbReference>
<dbReference type="InterPro" id="IPR036615">
    <property type="entry name" value="Mur_ligase_C_dom_sf"/>
</dbReference>
<dbReference type="PANTHER" id="PTHR11136:SF0">
    <property type="entry name" value="DIHYDROFOLATE SYNTHETASE-RELATED"/>
    <property type="match status" value="1"/>
</dbReference>
<evidence type="ECO:0000313" key="22">
    <source>
        <dbReference type="Proteomes" id="UP000677016"/>
    </source>
</evidence>
<keyword evidence="14" id="KW-0289">Folate biosynthesis</keyword>
<comment type="subunit">
    <text evidence="5">Monomer.</text>
</comment>
<evidence type="ECO:0000256" key="10">
    <source>
        <dbReference type="ARBA" id="ARBA00022723"/>
    </source>
</evidence>
<dbReference type="Proteomes" id="UP000677016">
    <property type="component" value="Unassembled WGS sequence"/>
</dbReference>
<dbReference type="EMBL" id="JAGSNF010000006">
    <property type="protein sequence ID" value="MBR7742819.1"/>
    <property type="molecule type" value="Genomic_DNA"/>
</dbReference>
<evidence type="ECO:0000256" key="12">
    <source>
        <dbReference type="ARBA" id="ARBA00022840"/>
    </source>
</evidence>
<dbReference type="GO" id="GO:0005524">
    <property type="term" value="F:ATP binding"/>
    <property type="evidence" value="ECO:0007669"/>
    <property type="project" value="UniProtKB-KW"/>
</dbReference>
<dbReference type="GO" id="GO:0008841">
    <property type="term" value="F:dihydrofolate synthase activity"/>
    <property type="evidence" value="ECO:0007669"/>
    <property type="project" value="UniProtKB-EC"/>
</dbReference>
<dbReference type="FunFam" id="3.40.1190.10:FF:000004">
    <property type="entry name" value="Dihydrofolate synthase/folylpolyglutamate synthase"/>
    <property type="match status" value="1"/>
</dbReference>
<evidence type="ECO:0000256" key="18">
    <source>
        <dbReference type="PIRNR" id="PIRNR001563"/>
    </source>
</evidence>
<dbReference type="PIRSF" id="PIRSF001563">
    <property type="entry name" value="Folylpolyglu_synth"/>
    <property type="match status" value="1"/>
</dbReference>
<comment type="cofactor">
    <cofactor evidence="1">
        <name>Mg(2+)</name>
        <dbReference type="ChEBI" id="CHEBI:18420"/>
    </cofactor>
</comment>
<evidence type="ECO:0000256" key="16">
    <source>
        <dbReference type="ARBA" id="ARBA00047493"/>
    </source>
</evidence>
<feature type="domain" description="Mur ligase C-terminal" evidence="19">
    <location>
        <begin position="323"/>
        <end position="447"/>
    </location>
</feature>
<comment type="similarity">
    <text evidence="4 18">Belongs to the folylpolyglutamate synthase family.</text>
</comment>
<dbReference type="GO" id="GO:0046872">
    <property type="term" value="F:metal ion binding"/>
    <property type="evidence" value="ECO:0007669"/>
    <property type="project" value="UniProtKB-KW"/>
</dbReference>
<dbReference type="GO" id="GO:0004326">
    <property type="term" value="F:tetrahydrofolylpolyglutamate synthase activity"/>
    <property type="evidence" value="ECO:0007669"/>
    <property type="project" value="UniProtKB-EC"/>
</dbReference>
<evidence type="ECO:0000256" key="13">
    <source>
        <dbReference type="ARBA" id="ARBA00022842"/>
    </source>
</evidence>
<dbReference type="AlphaFoldDB" id="A0A941I053"/>
<evidence type="ECO:0000256" key="1">
    <source>
        <dbReference type="ARBA" id="ARBA00001946"/>
    </source>
</evidence>
<keyword evidence="12 18" id="KW-0067">ATP-binding</keyword>
<evidence type="ECO:0000256" key="7">
    <source>
        <dbReference type="ARBA" id="ARBA00013025"/>
    </source>
</evidence>
<sequence>MSPAPDAAQREAAHQLEVRKRLREVEEAILSRAPEHDLQPSLDRIQAVMELLGDPQRTFPVLHVTGTNGKTSTARIAESVLREMGLKTGRFTSPHLHSMLERIAIGGQPIDAERFLAAYDDVIPFVEMVDARSITAGGPAMTYFEVLVAVAYAAFADLPVDVAVVEVGMGGSWDATNVVDAPVSVVTPIDVDHRRFLGDTPEEIAQEKAGIIKADGIAVSGVQEDRDAAEVLVERAAEVGARIVFESNDFGVTAQDVAVGGQQISLRGLAADYPDLFLPLYGAHQAQNAAVAVAAVEAFVGGGNQPLDLDVLRAGLAAVTSPGRLEIVRRSPTVVVDAAHNPAGARALRTALSEAFTFVRLVGVLAVMSDKDATEMLETLEPALDEVVVTRNSSPRSMRPSELGQIAADIFGEHRVTVVQDLPDALDTAAGLADEGGVGGGVLATGSVVTAAEVRMLLGTTDV</sequence>
<dbReference type="InterPro" id="IPR036565">
    <property type="entry name" value="Mur-like_cat_sf"/>
</dbReference>
<keyword evidence="11 18" id="KW-0547">Nucleotide-binding</keyword>
<reference evidence="21" key="1">
    <citation type="submission" date="2021-04" db="EMBL/GenBank/DDBJ databases">
        <title>Phycicoccus avicenniae sp. nov., a novel endophytic actinomycetes isolated from branch of Avicennia mariana.</title>
        <authorList>
            <person name="Tuo L."/>
        </authorList>
    </citation>
    <scope>NUCLEOTIDE SEQUENCE</scope>
    <source>
        <strain evidence="21">BSK3Z-2</strain>
    </source>
</reference>
<dbReference type="EC" id="6.3.2.17" evidence="7"/>
<name>A0A941I053_9MICO</name>
<dbReference type="PROSITE" id="PS01012">
    <property type="entry name" value="FOLYLPOLYGLU_SYNT_2"/>
    <property type="match status" value="1"/>
</dbReference>
<keyword evidence="22" id="KW-1185">Reference proteome</keyword>
<evidence type="ECO:0000256" key="4">
    <source>
        <dbReference type="ARBA" id="ARBA00008276"/>
    </source>
</evidence>
<dbReference type="SUPFAM" id="SSF53623">
    <property type="entry name" value="MurD-like peptide ligases, catalytic domain"/>
    <property type="match status" value="1"/>
</dbReference>
<keyword evidence="13" id="KW-0460">Magnesium</keyword>
<keyword evidence="9 18" id="KW-0436">Ligase</keyword>
<evidence type="ECO:0000259" key="19">
    <source>
        <dbReference type="Pfam" id="PF02875"/>
    </source>
</evidence>
<dbReference type="InterPro" id="IPR018109">
    <property type="entry name" value="Folylpolyglutamate_synth_CS"/>
</dbReference>
<evidence type="ECO:0000256" key="8">
    <source>
        <dbReference type="ARBA" id="ARBA00019357"/>
    </source>
</evidence>
<evidence type="ECO:0000256" key="17">
    <source>
        <dbReference type="ARBA" id="ARBA00049161"/>
    </source>
</evidence>
<dbReference type="GO" id="GO:0046656">
    <property type="term" value="P:folic acid biosynthetic process"/>
    <property type="evidence" value="ECO:0007669"/>
    <property type="project" value="UniProtKB-KW"/>
</dbReference>
<organism evidence="21 22">
    <name type="scientific">Phycicoccus avicenniae</name>
    <dbReference type="NCBI Taxonomy" id="2828860"/>
    <lineage>
        <taxon>Bacteria</taxon>
        <taxon>Bacillati</taxon>
        <taxon>Actinomycetota</taxon>
        <taxon>Actinomycetes</taxon>
        <taxon>Micrococcales</taxon>
        <taxon>Intrasporangiaceae</taxon>
        <taxon>Phycicoccus</taxon>
    </lineage>
</organism>
<comment type="pathway">
    <text evidence="2">Cofactor biosynthesis; tetrahydrofolate biosynthesis; 7,8-dihydrofolate from 2-amino-4-hydroxy-6-hydroxymethyl-7,8-dihydropteridine diphosphate and 4-aminobenzoate: step 2/2.</text>
</comment>
<evidence type="ECO:0000313" key="21">
    <source>
        <dbReference type="EMBL" id="MBR7742819.1"/>
    </source>
</evidence>
<dbReference type="Pfam" id="PF02875">
    <property type="entry name" value="Mur_ligase_C"/>
    <property type="match status" value="1"/>
</dbReference>
<dbReference type="SUPFAM" id="SSF53244">
    <property type="entry name" value="MurD-like peptide ligases, peptide-binding domain"/>
    <property type="match status" value="1"/>
</dbReference>
<comment type="pathway">
    <text evidence="3">Cofactor biosynthesis; tetrahydrofolylpolyglutamate biosynthesis.</text>
</comment>
<evidence type="ECO:0000259" key="20">
    <source>
        <dbReference type="Pfam" id="PF08245"/>
    </source>
</evidence>
<dbReference type="EC" id="6.3.2.12" evidence="6"/>
<dbReference type="PANTHER" id="PTHR11136">
    <property type="entry name" value="FOLYLPOLYGLUTAMATE SYNTHASE-RELATED"/>
    <property type="match status" value="1"/>
</dbReference>
<dbReference type="InterPro" id="IPR013221">
    <property type="entry name" value="Mur_ligase_cen"/>
</dbReference>
<dbReference type="NCBIfam" id="TIGR01499">
    <property type="entry name" value="folC"/>
    <property type="match status" value="1"/>
</dbReference>
<proteinExistence type="inferred from homology"/>
<accession>A0A941I053</accession>
<dbReference type="Gene3D" id="3.90.190.20">
    <property type="entry name" value="Mur ligase, C-terminal domain"/>
    <property type="match status" value="1"/>
</dbReference>
<feature type="domain" description="Mur ligase central" evidence="20">
    <location>
        <begin position="155"/>
        <end position="296"/>
    </location>
</feature>
<dbReference type="GO" id="GO:0005737">
    <property type="term" value="C:cytoplasm"/>
    <property type="evidence" value="ECO:0007669"/>
    <property type="project" value="TreeGrafter"/>
</dbReference>
<comment type="catalytic activity">
    <reaction evidence="16">
        <text>(6S)-5,6,7,8-tetrahydrofolyl-(gamma-L-Glu)(n) + L-glutamate + ATP = (6S)-5,6,7,8-tetrahydrofolyl-(gamma-L-Glu)(n+1) + ADP + phosphate + H(+)</text>
        <dbReference type="Rhea" id="RHEA:10580"/>
        <dbReference type="Rhea" id="RHEA-COMP:14738"/>
        <dbReference type="Rhea" id="RHEA-COMP:14740"/>
        <dbReference type="ChEBI" id="CHEBI:15378"/>
        <dbReference type="ChEBI" id="CHEBI:29985"/>
        <dbReference type="ChEBI" id="CHEBI:30616"/>
        <dbReference type="ChEBI" id="CHEBI:43474"/>
        <dbReference type="ChEBI" id="CHEBI:141005"/>
        <dbReference type="ChEBI" id="CHEBI:456216"/>
        <dbReference type="EC" id="6.3.2.17"/>
    </reaction>
</comment>
<evidence type="ECO:0000256" key="5">
    <source>
        <dbReference type="ARBA" id="ARBA00011245"/>
    </source>
</evidence>
<evidence type="ECO:0000256" key="3">
    <source>
        <dbReference type="ARBA" id="ARBA00005150"/>
    </source>
</evidence>
<comment type="caution">
    <text evidence="21">The sequence shown here is derived from an EMBL/GenBank/DDBJ whole genome shotgun (WGS) entry which is preliminary data.</text>
</comment>
<evidence type="ECO:0000256" key="6">
    <source>
        <dbReference type="ARBA" id="ARBA00013023"/>
    </source>
</evidence>
<protein>
    <recommendedName>
        <fullName evidence="8">Dihydrofolate synthase/folylpolyglutamate synthase</fullName>
        <ecNumber evidence="6">6.3.2.12</ecNumber>
        <ecNumber evidence="7">6.3.2.17</ecNumber>
    </recommendedName>
    <alternativeName>
        <fullName evidence="15">Tetrahydrofolylpolyglutamate synthase</fullName>
    </alternativeName>
</protein>
<evidence type="ECO:0000256" key="14">
    <source>
        <dbReference type="ARBA" id="ARBA00022909"/>
    </source>
</evidence>
<dbReference type="Gene3D" id="3.40.1190.10">
    <property type="entry name" value="Mur-like, catalytic domain"/>
    <property type="match status" value="1"/>
</dbReference>
<keyword evidence="10" id="KW-0479">Metal-binding</keyword>
<evidence type="ECO:0000256" key="15">
    <source>
        <dbReference type="ARBA" id="ARBA00030592"/>
    </source>
</evidence>
<evidence type="ECO:0000256" key="9">
    <source>
        <dbReference type="ARBA" id="ARBA00022598"/>
    </source>
</evidence>
<dbReference type="InterPro" id="IPR004101">
    <property type="entry name" value="Mur_ligase_C"/>
</dbReference>
<gene>
    <name evidence="21" type="ORF">KC207_05875</name>
</gene>
<dbReference type="RefSeq" id="WP_211601984.1">
    <property type="nucleotide sequence ID" value="NZ_JAGSNF010000006.1"/>
</dbReference>